<dbReference type="AlphaFoldDB" id="A0AAV6FRZ4"/>
<keyword evidence="2" id="KW-1185">Reference proteome</keyword>
<proteinExistence type="predicted"/>
<comment type="caution">
    <text evidence="1">The sequence shown here is derived from an EMBL/GenBank/DDBJ whole genome shotgun (WGS) entry which is preliminary data.</text>
</comment>
<sequence>MGQQNAHQCPVPWRKKYLKLQPVFSFQSLIREGTSIHWCKRREHLCHRRFSRKRPNRWSRRFWRRVKWERK</sequence>
<dbReference type="EMBL" id="JADWDJ010000020">
    <property type="protein sequence ID" value="KAG5264512.1"/>
    <property type="molecule type" value="Genomic_DNA"/>
</dbReference>
<dbReference type="Proteomes" id="UP000823561">
    <property type="component" value="Chromosome 20"/>
</dbReference>
<evidence type="ECO:0000313" key="1">
    <source>
        <dbReference type="EMBL" id="KAG5264512.1"/>
    </source>
</evidence>
<accession>A0AAV6FRZ4</accession>
<organism evidence="1 2">
    <name type="scientific">Alosa alosa</name>
    <name type="common">allis shad</name>
    <dbReference type="NCBI Taxonomy" id="278164"/>
    <lineage>
        <taxon>Eukaryota</taxon>
        <taxon>Metazoa</taxon>
        <taxon>Chordata</taxon>
        <taxon>Craniata</taxon>
        <taxon>Vertebrata</taxon>
        <taxon>Euteleostomi</taxon>
        <taxon>Actinopterygii</taxon>
        <taxon>Neopterygii</taxon>
        <taxon>Teleostei</taxon>
        <taxon>Clupei</taxon>
        <taxon>Clupeiformes</taxon>
        <taxon>Clupeoidei</taxon>
        <taxon>Clupeidae</taxon>
        <taxon>Alosa</taxon>
    </lineage>
</organism>
<protein>
    <submittedName>
        <fullName evidence="1">Uncharacterized protein</fullName>
    </submittedName>
</protein>
<gene>
    <name evidence="1" type="ORF">AALO_G00255070</name>
</gene>
<evidence type="ECO:0000313" key="2">
    <source>
        <dbReference type="Proteomes" id="UP000823561"/>
    </source>
</evidence>
<reference evidence="1" key="1">
    <citation type="submission" date="2020-10" db="EMBL/GenBank/DDBJ databases">
        <title>Chromosome-scale genome assembly of the Allis shad, Alosa alosa.</title>
        <authorList>
            <person name="Margot Z."/>
            <person name="Christophe K."/>
            <person name="Cabau C."/>
            <person name="Louis A."/>
            <person name="Berthelot C."/>
            <person name="Parey E."/>
            <person name="Roest Crollius H."/>
            <person name="Montfort J."/>
            <person name="Robinson-Rechavi M."/>
            <person name="Bucao C."/>
            <person name="Bouchez O."/>
            <person name="Gislard M."/>
            <person name="Lluch J."/>
            <person name="Milhes M."/>
            <person name="Lampietro C."/>
            <person name="Lopez Roques C."/>
            <person name="Donnadieu C."/>
            <person name="Braasch I."/>
            <person name="Desvignes T."/>
            <person name="Postlethwait J."/>
            <person name="Bobe J."/>
            <person name="Guiguen Y."/>
        </authorList>
    </citation>
    <scope>NUCLEOTIDE SEQUENCE</scope>
    <source>
        <strain evidence="1">M-15738</strain>
        <tissue evidence="1">Blood</tissue>
    </source>
</reference>
<name>A0AAV6FRZ4_9TELE</name>